<evidence type="ECO:0000313" key="1">
    <source>
        <dbReference type="EMBL" id="KKM86448.1"/>
    </source>
</evidence>
<gene>
    <name evidence="1" type="ORF">LCGC14_1278860</name>
</gene>
<dbReference type="AlphaFoldDB" id="A0A0F9KXJ8"/>
<protein>
    <submittedName>
        <fullName evidence="1">Uncharacterized protein</fullName>
    </submittedName>
</protein>
<accession>A0A0F9KXJ8</accession>
<proteinExistence type="predicted"/>
<organism evidence="1">
    <name type="scientific">marine sediment metagenome</name>
    <dbReference type="NCBI Taxonomy" id="412755"/>
    <lineage>
        <taxon>unclassified sequences</taxon>
        <taxon>metagenomes</taxon>
        <taxon>ecological metagenomes</taxon>
    </lineage>
</organism>
<sequence>LRFIRKKESGTWEKPSLGEGKTIKCSLEEIIMILSVLRRRIKSWSTVHVFKEEKTPISIKWEVESKIWFNISDYPKMLTTAQIEILALLMEHILAEKIEFATSSGKSNEMLPKVNEIPVDSNNNINKENVANDSLKIVEELDLGDDVKKIEGIIKGETEKGLLLQMNNNNEHWFPKSTIKSPYDSAKGLKQAFIIDSWILEKNKVEA</sequence>
<dbReference type="EMBL" id="LAZR01007256">
    <property type="protein sequence ID" value="KKM86448.1"/>
    <property type="molecule type" value="Genomic_DNA"/>
</dbReference>
<name>A0A0F9KXJ8_9ZZZZ</name>
<feature type="non-terminal residue" evidence="1">
    <location>
        <position position="1"/>
    </location>
</feature>
<comment type="caution">
    <text evidence="1">The sequence shown here is derived from an EMBL/GenBank/DDBJ whole genome shotgun (WGS) entry which is preliminary data.</text>
</comment>
<reference evidence="1" key="1">
    <citation type="journal article" date="2015" name="Nature">
        <title>Complex archaea that bridge the gap between prokaryotes and eukaryotes.</title>
        <authorList>
            <person name="Spang A."/>
            <person name="Saw J.H."/>
            <person name="Jorgensen S.L."/>
            <person name="Zaremba-Niedzwiedzka K."/>
            <person name="Martijn J."/>
            <person name="Lind A.E."/>
            <person name="van Eijk R."/>
            <person name="Schleper C."/>
            <person name="Guy L."/>
            <person name="Ettema T.J."/>
        </authorList>
    </citation>
    <scope>NUCLEOTIDE SEQUENCE</scope>
</reference>